<protein>
    <submittedName>
        <fullName evidence="1">Uncharacterized protein</fullName>
    </submittedName>
</protein>
<gene>
    <name evidence="1" type="ORF">BO222_04145</name>
</gene>
<dbReference type="AlphaFoldDB" id="A0A1U7NH71"/>
<proteinExistence type="predicted"/>
<organism evidence="1 2">
    <name type="scientific">Ileibacterium valens</name>
    <dbReference type="NCBI Taxonomy" id="1862668"/>
    <lineage>
        <taxon>Bacteria</taxon>
        <taxon>Bacillati</taxon>
        <taxon>Bacillota</taxon>
        <taxon>Erysipelotrichia</taxon>
        <taxon>Erysipelotrichales</taxon>
        <taxon>Erysipelotrichaceae</taxon>
        <taxon>Ileibacterium</taxon>
    </lineage>
</organism>
<comment type="caution">
    <text evidence="1">The sequence shown here is derived from an EMBL/GenBank/DDBJ whole genome shotgun (WGS) entry which is preliminary data.</text>
</comment>
<name>A0A1U7NH71_9FIRM</name>
<keyword evidence="2" id="KW-1185">Reference proteome</keyword>
<evidence type="ECO:0000313" key="1">
    <source>
        <dbReference type="EMBL" id="OLU40904.1"/>
    </source>
</evidence>
<reference evidence="1 2" key="1">
    <citation type="submission" date="2016-11" db="EMBL/GenBank/DDBJ databases">
        <title>Description of two novel members of the family Erysipelotrichaceae: Ileibacterium lipovorans gen. nov., sp. nov. and Dubosiella newyorkensis, gen. nov., sp. nov.</title>
        <authorList>
            <person name="Cox L.M."/>
            <person name="Sohn J."/>
            <person name="Tyrrell K.L."/>
            <person name="Citron D.M."/>
            <person name="Lawson P.A."/>
            <person name="Patel N.B."/>
            <person name="Iizumi T."/>
            <person name="Perez-Perez G.I."/>
            <person name="Goldstein E.J."/>
            <person name="Blaser M.J."/>
        </authorList>
    </citation>
    <scope>NUCLEOTIDE SEQUENCE [LARGE SCALE GENOMIC DNA]</scope>
    <source>
        <strain evidence="1 2">NYU-BL-A3</strain>
    </source>
</reference>
<dbReference type="Proteomes" id="UP000186341">
    <property type="component" value="Unassembled WGS sequence"/>
</dbReference>
<accession>A0A1U7NH71</accession>
<dbReference type="EMBL" id="MPJW01000096">
    <property type="protein sequence ID" value="OLU40904.1"/>
    <property type="molecule type" value="Genomic_DNA"/>
</dbReference>
<sequence>MKVVVSSLNEEDAFSIQKELSSFLPGLGYSPCRAEPSLNDAIEFLASGTCDEVQKDFLIHTLNNDFDHDEDDTEFWAYGFNTRMFNPLVYYLSMDFS</sequence>
<evidence type="ECO:0000313" key="2">
    <source>
        <dbReference type="Proteomes" id="UP000186341"/>
    </source>
</evidence>